<dbReference type="GeneID" id="54303366"/>
<evidence type="ECO:0000313" key="7">
    <source>
        <dbReference type="EMBL" id="KAF2136381.1"/>
    </source>
</evidence>
<keyword evidence="4" id="KW-0560">Oxidoreductase</keyword>
<protein>
    <recommendedName>
        <fullName evidence="6">FAD-binding PCMH-type domain-containing protein</fullName>
    </recommendedName>
</protein>
<keyword evidence="3" id="KW-0274">FAD</keyword>
<dbReference type="PANTHER" id="PTHR42973">
    <property type="entry name" value="BINDING OXIDOREDUCTASE, PUTATIVE (AFU_ORTHOLOGUE AFUA_1G17690)-RELATED"/>
    <property type="match status" value="1"/>
</dbReference>
<name>A0A6A6B0X7_9PEZI</name>
<dbReference type="OrthoDB" id="2151789at2759"/>
<dbReference type="InterPro" id="IPR016166">
    <property type="entry name" value="FAD-bd_PCMH"/>
</dbReference>
<evidence type="ECO:0000256" key="3">
    <source>
        <dbReference type="ARBA" id="ARBA00022827"/>
    </source>
</evidence>
<sequence length="496" mass="54571">MKPQTVLVPLLAVLCQAIETARCSSNIHYPGDSVYENRLESYFSEIAKLRPQCLVQPVNTDEVASIVKTLVRANKTSPCHFAIRSGGHTPWAGASNIEDGVTVDLGFMNATTYSQETNLAHVQPGARCASVYSTLEKRGIAVAGGRSNTVGIGGLVLGGGISYYSGTKGMVCDNVASFEVVLASGKIINANHTAHADLFQALKGGSNNFGIVTKIDMFAFERTNLWGGIVAYPSSTIPQHIKALVNFDTKKDPHASVIFMLAHDSTTKQTMVVNTYEYTKPVARAPIFNDFLAIQNISDSTRITNMTDLTVEIENSFAYRHMFVTLTFQNDERVLQKGAALFDAMVKKLTPKDEEWKFYTLFQHLPPIFAKHSAERGGNVLGLERFKTNNILLMGYLSWKTPASDIIFQRALHQLIADLSAFAKSIGRDNPFVYLNYADGAQDPLRSYGEENVRKMRAAAEKYDPEGVFQTMVPGGFKIPKVPRASGYAGRKRDEL</sequence>
<dbReference type="InterPro" id="IPR006094">
    <property type="entry name" value="Oxid_FAD_bind_N"/>
</dbReference>
<gene>
    <name evidence="7" type="ORF">K452DRAFT_353972</name>
</gene>
<organism evidence="7 8">
    <name type="scientific">Aplosporella prunicola CBS 121167</name>
    <dbReference type="NCBI Taxonomy" id="1176127"/>
    <lineage>
        <taxon>Eukaryota</taxon>
        <taxon>Fungi</taxon>
        <taxon>Dikarya</taxon>
        <taxon>Ascomycota</taxon>
        <taxon>Pezizomycotina</taxon>
        <taxon>Dothideomycetes</taxon>
        <taxon>Dothideomycetes incertae sedis</taxon>
        <taxon>Botryosphaeriales</taxon>
        <taxon>Aplosporellaceae</taxon>
        <taxon>Aplosporella</taxon>
    </lineage>
</organism>
<keyword evidence="8" id="KW-1185">Reference proteome</keyword>
<keyword evidence="2" id="KW-0285">Flavoprotein</keyword>
<dbReference type="InterPro" id="IPR050416">
    <property type="entry name" value="FAD-linked_Oxidoreductase"/>
</dbReference>
<keyword evidence="5" id="KW-0732">Signal</keyword>
<evidence type="ECO:0000256" key="1">
    <source>
        <dbReference type="ARBA" id="ARBA00005466"/>
    </source>
</evidence>
<evidence type="ECO:0000256" key="2">
    <source>
        <dbReference type="ARBA" id="ARBA00022630"/>
    </source>
</evidence>
<feature type="signal peptide" evidence="5">
    <location>
        <begin position="1"/>
        <end position="23"/>
    </location>
</feature>
<dbReference type="Proteomes" id="UP000799438">
    <property type="component" value="Unassembled WGS sequence"/>
</dbReference>
<dbReference type="EMBL" id="ML995523">
    <property type="protein sequence ID" value="KAF2136381.1"/>
    <property type="molecule type" value="Genomic_DNA"/>
</dbReference>
<dbReference type="AlphaFoldDB" id="A0A6A6B0X7"/>
<dbReference type="Gene3D" id="3.30.465.10">
    <property type="match status" value="1"/>
</dbReference>
<comment type="similarity">
    <text evidence="1">Belongs to the oxygen-dependent FAD-linked oxidoreductase family.</text>
</comment>
<dbReference type="GO" id="GO:0016491">
    <property type="term" value="F:oxidoreductase activity"/>
    <property type="evidence" value="ECO:0007669"/>
    <property type="project" value="UniProtKB-KW"/>
</dbReference>
<evidence type="ECO:0000313" key="8">
    <source>
        <dbReference type="Proteomes" id="UP000799438"/>
    </source>
</evidence>
<dbReference type="Pfam" id="PF01565">
    <property type="entry name" value="FAD_binding_4"/>
    <property type="match status" value="1"/>
</dbReference>
<evidence type="ECO:0000256" key="5">
    <source>
        <dbReference type="SAM" id="SignalP"/>
    </source>
</evidence>
<dbReference type="InterPro" id="IPR036318">
    <property type="entry name" value="FAD-bd_PCMH-like_sf"/>
</dbReference>
<proteinExistence type="inferred from homology"/>
<feature type="chain" id="PRO_5025457080" description="FAD-binding PCMH-type domain-containing protein" evidence="5">
    <location>
        <begin position="24"/>
        <end position="496"/>
    </location>
</feature>
<evidence type="ECO:0000256" key="4">
    <source>
        <dbReference type="ARBA" id="ARBA00023002"/>
    </source>
</evidence>
<feature type="domain" description="FAD-binding PCMH-type" evidence="6">
    <location>
        <begin position="47"/>
        <end position="222"/>
    </location>
</feature>
<dbReference type="PANTHER" id="PTHR42973:SF22">
    <property type="entry name" value="FAD-BINDING PCMH-TYPE DOMAIN-CONTAINING PROTEIN-RELATED"/>
    <property type="match status" value="1"/>
</dbReference>
<dbReference type="RefSeq" id="XP_033392099.1">
    <property type="nucleotide sequence ID" value="XM_033545860.1"/>
</dbReference>
<dbReference type="GO" id="GO:0071949">
    <property type="term" value="F:FAD binding"/>
    <property type="evidence" value="ECO:0007669"/>
    <property type="project" value="InterPro"/>
</dbReference>
<accession>A0A6A6B0X7</accession>
<dbReference type="InterPro" id="IPR016169">
    <property type="entry name" value="FAD-bd_PCMH_sub2"/>
</dbReference>
<reference evidence="7" key="1">
    <citation type="journal article" date="2020" name="Stud. Mycol.">
        <title>101 Dothideomycetes genomes: a test case for predicting lifestyles and emergence of pathogens.</title>
        <authorList>
            <person name="Haridas S."/>
            <person name="Albert R."/>
            <person name="Binder M."/>
            <person name="Bloem J."/>
            <person name="Labutti K."/>
            <person name="Salamov A."/>
            <person name="Andreopoulos B."/>
            <person name="Baker S."/>
            <person name="Barry K."/>
            <person name="Bills G."/>
            <person name="Bluhm B."/>
            <person name="Cannon C."/>
            <person name="Castanera R."/>
            <person name="Culley D."/>
            <person name="Daum C."/>
            <person name="Ezra D."/>
            <person name="Gonzalez J."/>
            <person name="Henrissat B."/>
            <person name="Kuo A."/>
            <person name="Liang C."/>
            <person name="Lipzen A."/>
            <person name="Lutzoni F."/>
            <person name="Magnuson J."/>
            <person name="Mondo S."/>
            <person name="Nolan M."/>
            <person name="Ohm R."/>
            <person name="Pangilinan J."/>
            <person name="Park H.-J."/>
            <person name="Ramirez L."/>
            <person name="Alfaro M."/>
            <person name="Sun H."/>
            <person name="Tritt A."/>
            <person name="Yoshinaga Y."/>
            <person name="Zwiers L.-H."/>
            <person name="Turgeon B."/>
            <person name="Goodwin S."/>
            <person name="Spatafora J."/>
            <person name="Crous P."/>
            <person name="Grigoriev I."/>
        </authorList>
    </citation>
    <scope>NUCLEOTIDE SEQUENCE</scope>
    <source>
        <strain evidence="7">CBS 121167</strain>
    </source>
</reference>
<evidence type="ECO:0000259" key="6">
    <source>
        <dbReference type="PROSITE" id="PS51387"/>
    </source>
</evidence>
<dbReference type="PROSITE" id="PS51387">
    <property type="entry name" value="FAD_PCMH"/>
    <property type="match status" value="1"/>
</dbReference>
<dbReference type="SUPFAM" id="SSF56176">
    <property type="entry name" value="FAD-binding/transporter-associated domain-like"/>
    <property type="match status" value="1"/>
</dbReference>